<reference evidence="3" key="1">
    <citation type="journal article" date="2019" name="Int. J. Syst. Evol. Microbiol.">
        <title>The Global Catalogue of Microorganisms (GCM) 10K type strain sequencing project: providing services to taxonomists for standard genome sequencing and annotation.</title>
        <authorList>
            <consortium name="The Broad Institute Genomics Platform"/>
            <consortium name="The Broad Institute Genome Sequencing Center for Infectious Disease"/>
            <person name="Wu L."/>
            <person name="Ma J."/>
        </authorList>
    </citation>
    <scope>NUCLEOTIDE SEQUENCE [LARGE SCALE GENOMIC DNA]</scope>
    <source>
        <strain evidence="3">JCM 18952</strain>
    </source>
</reference>
<evidence type="ECO:0008006" key="4">
    <source>
        <dbReference type="Google" id="ProtNLM"/>
    </source>
</evidence>
<dbReference type="CDD" id="cd03801">
    <property type="entry name" value="GT4_PimA-like"/>
    <property type="match status" value="1"/>
</dbReference>
<dbReference type="PANTHER" id="PTHR46401:SF2">
    <property type="entry name" value="GLYCOSYLTRANSFERASE WBBK-RELATED"/>
    <property type="match status" value="1"/>
</dbReference>
<keyword evidence="1" id="KW-0808">Transferase</keyword>
<comment type="caution">
    <text evidence="2">The sequence shown here is derived from an EMBL/GenBank/DDBJ whole genome shotgun (WGS) entry which is preliminary data.</text>
</comment>
<proteinExistence type="predicted"/>
<accession>A0ABP9TFN7</accession>
<sequence length="329" mass="36849">MRNILSIYSNCSMGGMTTVYKNRIADSPSDRHHMVFKNDFGARGVFESYENARVDIADKGRLEAFVKYAYSTATYDEVRITSLPVIANILLDIAPDNVVYEFHSSTETILKTEVDILNLDKLKHIIVPSLYLQNIIVSMLPSECTVDVKVLPNIVDNSIFFQKQSNMIWDFRKESIPLIWIGRFDKGKNARDFLRALSLLPESYIGLLVVSMETEPERASSFMADVVSYRLDERVHIMMNLSQEEIAALYSYVSGKHGVFVSTSLGESFGYGVAEALACGLDTVAYDVGALAEREPLAGCAYSLVDVGDLSALRQEITRLHDSRVLNRV</sequence>
<evidence type="ECO:0000256" key="1">
    <source>
        <dbReference type="ARBA" id="ARBA00022679"/>
    </source>
</evidence>
<dbReference type="Gene3D" id="3.40.50.2000">
    <property type="entry name" value="Glycogen Phosphorylase B"/>
    <property type="match status" value="2"/>
</dbReference>
<dbReference type="Proteomes" id="UP001501257">
    <property type="component" value="Unassembled WGS sequence"/>
</dbReference>
<dbReference type="Pfam" id="PF13692">
    <property type="entry name" value="Glyco_trans_1_4"/>
    <property type="match status" value="1"/>
</dbReference>
<dbReference type="EMBL" id="BAABLK010000004">
    <property type="protein sequence ID" value="GAA5225559.1"/>
    <property type="molecule type" value="Genomic_DNA"/>
</dbReference>
<dbReference type="SUPFAM" id="SSF53756">
    <property type="entry name" value="UDP-Glycosyltransferase/glycogen phosphorylase"/>
    <property type="match status" value="1"/>
</dbReference>
<dbReference type="PANTHER" id="PTHR46401">
    <property type="entry name" value="GLYCOSYLTRANSFERASE WBBK-RELATED"/>
    <property type="match status" value="1"/>
</dbReference>
<evidence type="ECO:0000313" key="3">
    <source>
        <dbReference type="Proteomes" id="UP001501257"/>
    </source>
</evidence>
<keyword evidence="3" id="KW-1185">Reference proteome</keyword>
<name>A0ABP9TFN7_9MICC</name>
<evidence type="ECO:0000313" key="2">
    <source>
        <dbReference type="EMBL" id="GAA5225559.1"/>
    </source>
</evidence>
<gene>
    <name evidence="2" type="ORF">GCM10025778_00890</name>
</gene>
<organism evidence="2 3">
    <name type="scientific">Paeniglutamicibacter antarcticus</name>
    <dbReference type="NCBI Taxonomy" id="494023"/>
    <lineage>
        <taxon>Bacteria</taxon>
        <taxon>Bacillati</taxon>
        <taxon>Actinomycetota</taxon>
        <taxon>Actinomycetes</taxon>
        <taxon>Micrococcales</taxon>
        <taxon>Micrococcaceae</taxon>
        <taxon>Paeniglutamicibacter</taxon>
    </lineage>
</organism>
<protein>
    <recommendedName>
        <fullName evidence="4">Glycosyl transferase family 1 domain-containing protein</fullName>
    </recommendedName>
</protein>